<dbReference type="SMR" id="G4ZF43"/>
<dbReference type="PANTHER" id="PTHR46586:SF3">
    <property type="entry name" value="ANKYRIN REPEAT-CONTAINING PROTEIN"/>
    <property type="match status" value="1"/>
</dbReference>
<name>G4ZF43_PHYSP</name>
<organism evidence="1 2">
    <name type="scientific">Phytophthora sojae (strain P6497)</name>
    <name type="common">Soybean stem and root rot agent</name>
    <name type="synonym">Phytophthora megasperma f. sp. glycines</name>
    <dbReference type="NCBI Taxonomy" id="1094619"/>
    <lineage>
        <taxon>Eukaryota</taxon>
        <taxon>Sar</taxon>
        <taxon>Stramenopiles</taxon>
        <taxon>Oomycota</taxon>
        <taxon>Peronosporomycetes</taxon>
        <taxon>Peronosporales</taxon>
        <taxon>Peronosporaceae</taxon>
        <taxon>Phytophthora</taxon>
    </lineage>
</organism>
<gene>
    <name evidence="1" type="ORF">PHYSODRAFT_332262</name>
</gene>
<sequence length="364" mass="39809">MRAQREELVDTTHASPKAKRARNAVIHERRDAAQSQVNARGAADPHFPMEILGLPHVLNLINALAMAPEEAAMETMRLDDSPLLEILLDRSDCNASQVMQYAAAKGRVEAVDTLLPNVMGDGEFILDDCVVACLKEAAMEAAMDAARNGHLDVVQMLLREIAQEREHRGKFVYYGYEQDVEINKVDAAWEILDEAAAGGHADIVDFVSSYAKEDEYRQASERSSALSSAISGGHAGVVACLLGSKQYHWDVDGAFDEALLSEQPQIAEMIYEDYCEEEVGGEDMLVRLARTGTPEAVKYLYQAGHDDSDLVGEAFVSAVADIETASFLWETGKVSSDYYERAIEAAESLGTAEALKDVCSKKVI</sequence>
<dbReference type="KEGG" id="psoj:PHYSODRAFT_332262"/>
<evidence type="ECO:0000313" key="2">
    <source>
        <dbReference type="Proteomes" id="UP000002640"/>
    </source>
</evidence>
<dbReference type="InterPro" id="IPR052050">
    <property type="entry name" value="SecEffector_AnkRepeat"/>
</dbReference>
<proteinExistence type="predicted"/>
<evidence type="ECO:0000313" key="1">
    <source>
        <dbReference type="EMBL" id="EGZ18474.1"/>
    </source>
</evidence>
<dbReference type="SUPFAM" id="SSF48403">
    <property type="entry name" value="Ankyrin repeat"/>
    <property type="match status" value="1"/>
</dbReference>
<reference evidence="1 2" key="1">
    <citation type="journal article" date="2006" name="Science">
        <title>Phytophthora genome sequences uncover evolutionary origins and mechanisms of pathogenesis.</title>
        <authorList>
            <person name="Tyler B.M."/>
            <person name="Tripathy S."/>
            <person name="Zhang X."/>
            <person name="Dehal P."/>
            <person name="Jiang R.H."/>
            <person name="Aerts A."/>
            <person name="Arredondo F.D."/>
            <person name="Baxter L."/>
            <person name="Bensasson D."/>
            <person name="Beynon J.L."/>
            <person name="Chapman J."/>
            <person name="Damasceno C.M."/>
            <person name="Dorrance A.E."/>
            <person name="Dou D."/>
            <person name="Dickerman A.W."/>
            <person name="Dubchak I.L."/>
            <person name="Garbelotto M."/>
            <person name="Gijzen M."/>
            <person name="Gordon S.G."/>
            <person name="Govers F."/>
            <person name="Grunwald N.J."/>
            <person name="Huang W."/>
            <person name="Ivors K.L."/>
            <person name="Jones R.W."/>
            <person name="Kamoun S."/>
            <person name="Krampis K."/>
            <person name="Lamour K.H."/>
            <person name="Lee M.K."/>
            <person name="McDonald W.H."/>
            <person name="Medina M."/>
            <person name="Meijer H.J."/>
            <person name="Nordberg E.K."/>
            <person name="Maclean D.J."/>
            <person name="Ospina-Giraldo M.D."/>
            <person name="Morris P.F."/>
            <person name="Phuntumart V."/>
            <person name="Putnam N.H."/>
            <person name="Rash S."/>
            <person name="Rose J.K."/>
            <person name="Sakihama Y."/>
            <person name="Salamov A.A."/>
            <person name="Savidor A."/>
            <person name="Scheuring C.F."/>
            <person name="Smith B.M."/>
            <person name="Sobral B.W."/>
            <person name="Terry A."/>
            <person name="Torto-Alalibo T.A."/>
            <person name="Win J."/>
            <person name="Xu Z."/>
            <person name="Zhang H."/>
            <person name="Grigoriev I.V."/>
            <person name="Rokhsar D.S."/>
            <person name="Boore J.L."/>
        </authorList>
    </citation>
    <scope>NUCLEOTIDE SEQUENCE [LARGE SCALE GENOMIC DNA]</scope>
    <source>
        <strain evidence="1 2">P6497</strain>
    </source>
</reference>
<protein>
    <submittedName>
        <fullName evidence="1">Uncharacterized protein</fullName>
    </submittedName>
</protein>
<dbReference type="Gene3D" id="1.25.40.20">
    <property type="entry name" value="Ankyrin repeat-containing domain"/>
    <property type="match status" value="1"/>
</dbReference>
<accession>G4ZF43</accession>
<dbReference type="InParanoid" id="G4ZF43"/>
<dbReference type="RefSeq" id="XP_009527532.1">
    <property type="nucleotide sequence ID" value="XM_009529237.1"/>
</dbReference>
<keyword evidence="2" id="KW-1185">Reference proteome</keyword>
<dbReference type="Proteomes" id="UP000002640">
    <property type="component" value="Unassembled WGS sequence"/>
</dbReference>
<dbReference type="InterPro" id="IPR036770">
    <property type="entry name" value="Ankyrin_rpt-contain_sf"/>
</dbReference>
<dbReference type="EMBL" id="JH159154">
    <property type="protein sequence ID" value="EGZ18474.1"/>
    <property type="molecule type" value="Genomic_DNA"/>
</dbReference>
<dbReference type="GeneID" id="20646424"/>
<dbReference type="AlphaFoldDB" id="G4ZF43"/>
<dbReference type="PANTHER" id="PTHR46586">
    <property type="entry name" value="ANKYRIN REPEAT-CONTAINING PROTEIN"/>
    <property type="match status" value="1"/>
</dbReference>